<dbReference type="InterPro" id="IPR032794">
    <property type="entry name" value="LINES_N"/>
</dbReference>
<proteinExistence type="predicted"/>
<protein>
    <submittedName>
        <fullName evidence="3">Uncharacterized protein T20E23_30</fullName>
    </submittedName>
</protein>
<dbReference type="ExpressionAtlas" id="Q9SCT1">
    <property type="expression patterns" value="baseline and differential"/>
</dbReference>
<dbReference type="Pfam" id="PF14695">
    <property type="entry name" value="LINES_C"/>
    <property type="match status" value="1"/>
</dbReference>
<name>Q9SCT1_ARATH</name>
<dbReference type="InterPro" id="IPR024875">
    <property type="entry name" value="Protein_Lines"/>
</dbReference>
<feature type="domain" description="Protein Lines C-terminal" evidence="2">
    <location>
        <begin position="594"/>
        <end position="623"/>
    </location>
</feature>
<reference key="2">
    <citation type="journal article" date="2000" name="Nature">
        <title>Sequence and analysis of chromosome 3 of the plant Arabidopsis thaliana.</title>
        <authorList>
            <consortium name="European Union Chromosome 3 Arabidopsis Sequencing Consortium"/>
            <consortium name="Institute for Genomic Research"/>
            <consortium name="Kazusa DNA Research Institute"/>
            <person name="Salanoubat M."/>
            <person name="Lemcke K."/>
            <person name="Rieger M."/>
            <person name="Ansorge W."/>
            <person name="Unseld M."/>
            <person name="Fartmann B."/>
            <person name="Valle G."/>
            <person name="Blocker H."/>
            <person name="Perez-Alonso M."/>
            <person name="Obermaier B."/>
            <person name="Delseny M."/>
            <person name="Boutry M."/>
            <person name="Grivell L.A."/>
            <person name="Mache R."/>
            <person name="Puigdomenech P."/>
            <person name="De Simone V."/>
            <person name="Choisne N."/>
            <person name="Artiguenave F."/>
            <person name="Robert C."/>
            <person name="Brottier P."/>
            <person name="Wincker P."/>
            <person name="Cattolico L."/>
            <person name="Weissenbach J."/>
            <person name="Saurin W."/>
            <person name="Quetier F."/>
            <person name="Schafer M."/>
            <person name="Muller-Auer S."/>
            <person name="Gabel C."/>
            <person name="Fuchs M."/>
            <person name="Benes V."/>
            <person name="Wurmbach E."/>
            <person name="Drzonek H."/>
            <person name="Erfle H."/>
            <person name="Jordan N."/>
            <person name="Bangert S."/>
            <person name="Wiedelmann R."/>
            <person name="Kranz H."/>
            <person name="Voss H."/>
            <person name="Holland R."/>
            <person name="Brandt P."/>
            <person name="Nyakatura G."/>
            <person name="Vezzi A."/>
            <person name="D'Angelo M."/>
            <person name="Pallavicini A."/>
            <person name="Toppo S."/>
            <person name="Simionati B."/>
            <person name="Conrad A."/>
            <person name="Hornischer K."/>
            <person name="Kauer G."/>
            <person name="Lohnert T.H."/>
            <person name="Nordsiek G."/>
            <person name="Reichelt J."/>
            <person name="Scharfe M."/>
            <person name="Schon O."/>
            <person name="Bargues M."/>
            <person name="Terol J."/>
            <person name="Climent J."/>
            <person name="Navarro P."/>
            <person name="Collado C."/>
            <person name="Perez-Perez A."/>
            <person name="Ottenwalder B."/>
            <person name="Duchemin D."/>
            <person name="Cooke R."/>
            <person name="Laudie M."/>
            <person name="Berger-Llauro C."/>
            <person name="Purnelle B."/>
            <person name="Masuy D."/>
            <person name="de Haan M."/>
            <person name="Maarse A.C."/>
            <person name="Alcaraz J.P."/>
            <person name="Cottet A."/>
            <person name="Casacuberta E."/>
            <person name="Monfort A."/>
            <person name="Argiriou A."/>
            <person name="flores M."/>
            <person name="Liguori R."/>
            <person name="Vitale D."/>
            <person name="Mannhaupt G."/>
            <person name="Haase D."/>
            <person name="Schoof H."/>
            <person name="Rudd S."/>
            <person name="Zaccaria P."/>
            <person name="Mewes H.W."/>
            <person name="Mayer K.F."/>
            <person name="Kaul S."/>
            <person name="Town C.D."/>
            <person name="Koo H.L."/>
            <person name="Tallon L.J."/>
            <person name="Jenkins J."/>
            <person name="Rooney T."/>
            <person name="Rizzo M."/>
            <person name="Walts A."/>
            <person name="Utterback T."/>
            <person name="Fujii C.Y."/>
            <person name="Shea T.P."/>
            <person name="Creasy T.H."/>
            <person name="Haas B."/>
            <person name="Maiti R."/>
            <person name="Wu D."/>
            <person name="Peterson J."/>
            <person name="Van Aken S."/>
            <person name="Pai G."/>
            <person name="Militscher J."/>
            <person name="Sellers P."/>
            <person name="Gill J.E."/>
            <person name="Feldblyum T.V."/>
            <person name="Preuss D."/>
            <person name="Lin X."/>
            <person name="Nierman W.C."/>
            <person name="Salzberg S.L."/>
            <person name="White O."/>
            <person name="Venter J.C."/>
            <person name="Fraser C.M."/>
            <person name="Kaneko T."/>
            <person name="Nakamura Y."/>
            <person name="Sato S."/>
            <person name="Kato T."/>
            <person name="Asamizu E."/>
            <person name="Sasamoto S."/>
            <person name="Kimura T."/>
            <person name="Idesawa K."/>
            <person name="Kawashima K."/>
            <person name="Kishida Y."/>
            <person name="Kiyokawa C."/>
            <person name="Kohara M."/>
            <person name="Matsumoto M."/>
            <person name="Matsuno A."/>
            <person name="Muraki A."/>
            <person name="Nakayama S."/>
            <person name="Nakazaki N."/>
            <person name="Shinpo S."/>
            <person name="Takeuchi C."/>
            <person name="Wada T."/>
            <person name="Watanabe A."/>
            <person name="Yamada M."/>
            <person name="Yasuda M."/>
            <person name="Tabata S."/>
        </authorList>
    </citation>
    <scope>NUCLEOTIDE SEQUENCE [LARGE SCALE GENOMIC DNA]</scope>
    <source>
        <strain>cv. Columbia</strain>
    </source>
</reference>
<feature type="domain" description="Protein Lines N-terminal" evidence="1">
    <location>
        <begin position="441"/>
        <end position="555"/>
    </location>
</feature>
<dbReference type="PANTHER" id="PTHR16057:SF1">
    <property type="entry name" value="PROTEIN LINES HOMOLOG 1"/>
    <property type="match status" value="1"/>
</dbReference>
<reference evidence="3" key="1">
    <citation type="submission" date="1999-12" db="EMBL/GenBank/DDBJ databases">
        <authorList>
            <person name="Bargues M."/>
            <person name="Perez-Perez A."/>
            <person name="Terol J."/>
            <person name="Torres A."/>
            <person name="Perez-Alonso M."/>
            <person name="Mewes H.W."/>
            <person name="Rudd S."/>
            <person name="Lemcke K."/>
            <person name="Mayer K.F.X."/>
            <person name="Quetier F."/>
            <person name="Salanoubat M."/>
        </authorList>
    </citation>
    <scope>NUCLEOTIDE SEQUENCE</scope>
</reference>
<dbReference type="Pfam" id="PF14694">
    <property type="entry name" value="LINES_N"/>
    <property type="match status" value="1"/>
</dbReference>
<dbReference type="InterPro" id="IPR029415">
    <property type="entry name" value="Lines_C"/>
</dbReference>
<dbReference type="AlphaFoldDB" id="Q9SCT1"/>
<sequence length="730" mass="84075">MATGNLASRLHLLIDLCVRQFPEREEVTLPTKETEKDLLLSLSQVLREIQSWRSEISCDKAVESREETVVDHDESADALYGPDSIEYLCLERLVADLNVHVKHLAGNILVEVSGCLVESGSQWDEFIRLLCECLRLAVIYSFPIPAVGSETGFGSLDQCFFGSDVLKCKLEKANWSTVSDIFRVLRNILKRLSQEDNEEIFDVYLESVNSTLAKVPWCRLDTIFSHQHGSGERNFQGQSGNSEEATVFLGSFVQFLCSMVQQVHVVEDSDDFEPSYLILQKTIKLIPDLLRWCQPKLKSQSGSCMSRYLGHKLLVLMIRLTDKSKIKCTILLSWLQYLQRDSQGFLQHTLTKFKPVQDNCLEGSPFFVSLSDREVNEMHSNHLQRLSVFLFLRCSFTLIYSSRHNDKLCEFDCRKKGMAEMFKWIERQIPGNMFSDHRIYSKKNVEFSASFVRLFMHEDDLLFKVLLQLLSVPLHRQELPNVEGGSLEDEEQITLFRLSTLFNPVRLFCIFLSELHYDHQVLLDYLISKDIGASCAEYLLRCLRAVCDSWTLFVEFPFEGSTDAPSPKRRKVLPETSEVEQNWRLHAQAFEDAKDCLLSLQNSVVKLHQKKLFPYNPEALLRRSVYPMSNISGPKQNVVILSLWVAVRFSETEQKDQMPTQRSLLSRSNFKLIGSPVEVYRDPTFFGWCSCYETESIMFLPPQSKSEWYKILSSQANVKLPQPIRVSNEV</sequence>
<accession>Q9SCT1</accession>
<dbReference type="EMBL" id="AL133363">
    <property type="protein sequence ID" value="CAB62472.1"/>
    <property type="molecule type" value="Genomic_DNA"/>
</dbReference>
<gene>
    <name evidence="3" type="primary">T20E23_30</name>
</gene>
<evidence type="ECO:0000259" key="1">
    <source>
        <dbReference type="Pfam" id="PF14694"/>
    </source>
</evidence>
<organism evidence="3">
    <name type="scientific">Arabidopsis thaliana</name>
    <name type="common">Mouse-ear cress</name>
    <dbReference type="NCBI Taxonomy" id="3702"/>
    <lineage>
        <taxon>Eukaryota</taxon>
        <taxon>Viridiplantae</taxon>
        <taxon>Streptophyta</taxon>
        <taxon>Embryophyta</taxon>
        <taxon>Tracheophyta</taxon>
        <taxon>Spermatophyta</taxon>
        <taxon>Magnoliopsida</taxon>
        <taxon>eudicotyledons</taxon>
        <taxon>Gunneridae</taxon>
        <taxon>Pentapetalae</taxon>
        <taxon>rosids</taxon>
        <taxon>malvids</taxon>
        <taxon>Brassicales</taxon>
        <taxon>Brassicaceae</taxon>
        <taxon>Camelineae</taxon>
        <taxon>Arabidopsis</taxon>
    </lineage>
</organism>
<evidence type="ECO:0000259" key="2">
    <source>
        <dbReference type="Pfam" id="PF14695"/>
    </source>
</evidence>
<dbReference type="PANTHER" id="PTHR16057">
    <property type="entry name" value="WINS1, 2 PROTEIN"/>
    <property type="match status" value="1"/>
</dbReference>
<dbReference type="PIR" id="T46074">
    <property type="entry name" value="T46074"/>
</dbReference>
<reference evidence="3" key="3">
    <citation type="submission" date="2000-04" db="EMBL/GenBank/DDBJ databases">
        <authorList>
            <person name="EU Arabidopsis sequencing project"/>
        </authorList>
    </citation>
    <scope>NUCLEOTIDE SEQUENCE</scope>
</reference>
<evidence type="ECO:0000313" key="3">
    <source>
        <dbReference type="EMBL" id="CAB62472.1"/>
    </source>
</evidence>